<evidence type="ECO:0000256" key="1">
    <source>
        <dbReference type="SAM" id="MobiDB-lite"/>
    </source>
</evidence>
<dbReference type="GO" id="GO:0047184">
    <property type="term" value="F:1-acylglycerophosphocholine O-acyltransferase activity"/>
    <property type="evidence" value="ECO:0007669"/>
    <property type="project" value="TreeGrafter"/>
</dbReference>
<dbReference type="PANTHER" id="PTHR13906">
    <property type="entry name" value="PORCUPINE"/>
    <property type="match status" value="1"/>
</dbReference>
<evidence type="ECO:0000256" key="2">
    <source>
        <dbReference type="SAM" id="Phobius"/>
    </source>
</evidence>
<evidence type="ECO:0000313" key="3">
    <source>
        <dbReference type="EMBL" id="KOS16802.1"/>
    </source>
</evidence>
<keyword evidence="2" id="KW-0812">Transmembrane</keyword>
<dbReference type="GO" id="GO:0016020">
    <property type="term" value="C:membrane"/>
    <property type="evidence" value="ECO:0007669"/>
    <property type="project" value="TreeGrafter"/>
</dbReference>
<keyword evidence="2" id="KW-0472">Membrane</keyword>
<gene>
    <name evidence="3" type="ORF">ESCO_004582</name>
</gene>
<sequence>MNTNNWLRNYIYLRVTPRGKKPGFRASMVTFVTNYRRHVRPLFLDPISGNALPRKKYYDLASLLATQLVFSFVTLPFLILSLDSSLRAWSQVHFYGFVATVASIVVFASPAKTILIKQLKQRLGRANAKTSQSFSSDGANGKEPVLGISTDPQQDINEAVDKFKAELEALQGTRNRKSGSVGNGSKD</sequence>
<dbReference type="GO" id="GO:0003841">
    <property type="term" value="F:1-acylglycerol-3-phosphate O-acyltransferase activity"/>
    <property type="evidence" value="ECO:0007669"/>
    <property type="project" value="TreeGrafter"/>
</dbReference>
<accession>A0A0M9VRN9</accession>
<feature type="region of interest" description="Disordered" evidence="1">
    <location>
        <begin position="130"/>
        <end position="150"/>
    </location>
</feature>
<dbReference type="STRING" id="150374.A0A0M9VRN9"/>
<protein>
    <submittedName>
        <fullName evidence="3">Lysophospholipid acyltransferase</fullName>
    </submittedName>
</protein>
<keyword evidence="3" id="KW-0808">Transferase</keyword>
<dbReference type="EMBL" id="LGSR01000029">
    <property type="protein sequence ID" value="KOS16802.1"/>
    <property type="molecule type" value="Genomic_DNA"/>
</dbReference>
<keyword evidence="2" id="KW-1133">Transmembrane helix</keyword>
<dbReference type="GO" id="GO:0030258">
    <property type="term" value="P:lipid modification"/>
    <property type="evidence" value="ECO:0007669"/>
    <property type="project" value="TreeGrafter"/>
</dbReference>
<dbReference type="PANTHER" id="PTHR13906:SF4">
    <property type="entry name" value="LYSOPHOSPHOLIPID ACYLTRANSFERASE 6"/>
    <property type="match status" value="1"/>
</dbReference>
<feature type="transmembrane region" description="Helical" evidence="2">
    <location>
        <begin position="94"/>
        <end position="115"/>
    </location>
</feature>
<name>A0A0M9VRN9_ESCWE</name>
<proteinExistence type="predicted"/>
<dbReference type="Proteomes" id="UP000053831">
    <property type="component" value="Unassembled WGS sequence"/>
</dbReference>
<keyword evidence="3" id="KW-0012">Acyltransferase</keyword>
<dbReference type="AlphaFoldDB" id="A0A0M9VRN9"/>
<dbReference type="GO" id="GO:0005783">
    <property type="term" value="C:endoplasmic reticulum"/>
    <property type="evidence" value="ECO:0007669"/>
    <property type="project" value="TreeGrafter"/>
</dbReference>
<comment type="caution">
    <text evidence="3">The sequence shown here is derived from an EMBL/GenBank/DDBJ whole genome shotgun (WGS) entry which is preliminary data.</text>
</comment>
<evidence type="ECO:0000313" key="4">
    <source>
        <dbReference type="Proteomes" id="UP000053831"/>
    </source>
</evidence>
<dbReference type="GO" id="GO:0046474">
    <property type="term" value="P:glycerophospholipid biosynthetic process"/>
    <property type="evidence" value="ECO:0007669"/>
    <property type="project" value="TreeGrafter"/>
</dbReference>
<reference evidence="3 4" key="1">
    <citation type="submission" date="2015-07" db="EMBL/GenBank/DDBJ databases">
        <title>The genome of the fungus Escovopsis weberi, a specialized disease agent of ant agriculture.</title>
        <authorList>
            <person name="de Man T.J."/>
            <person name="Stajich J.E."/>
            <person name="Kubicek C.P."/>
            <person name="Chenthamara K."/>
            <person name="Atanasova L."/>
            <person name="Druzhinina I.S."/>
            <person name="Birnbaum S."/>
            <person name="Barribeau S.M."/>
            <person name="Teiling C."/>
            <person name="Suen G."/>
            <person name="Currie C."/>
            <person name="Gerardo N.M."/>
        </authorList>
    </citation>
    <scope>NUCLEOTIDE SEQUENCE [LARGE SCALE GENOMIC DNA]</scope>
</reference>
<dbReference type="OrthoDB" id="286734at2759"/>
<feature type="transmembrane region" description="Helical" evidence="2">
    <location>
        <begin position="60"/>
        <end position="82"/>
    </location>
</feature>
<organism evidence="3 4">
    <name type="scientific">Escovopsis weberi</name>
    <dbReference type="NCBI Taxonomy" id="150374"/>
    <lineage>
        <taxon>Eukaryota</taxon>
        <taxon>Fungi</taxon>
        <taxon>Dikarya</taxon>
        <taxon>Ascomycota</taxon>
        <taxon>Pezizomycotina</taxon>
        <taxon>Sordariomycetes</taxon>
        <taxon>Hypocreomycetidae</taxon>
        <taxon>Hypocreales</taxon>
        <taxon>Hypocreaceae</taxon>
        <taxon>Escovopsis</taxon>
    </lineage>
</organism>
<dbReference type="InterPro" id="IPR049941">
    <property type="entry name" value="LPLAT_7/PORCN-like"/>
</dbReference>
<keyword evidence="4" id="KW-1185">Reference proteome</keyword>